<feature type="region of interest" description="Disordered" evidence="1">
    <location>
        <begin position="484"/>
        <end position="503"/>
    </location>
</feature>
<feature type="compositionally biased region" description="Low complexity" evidence="1">
    <location>
        <begin position="428"/>
        <end position="442"/>
    </location>
</feature>
<evidence type="ECO:0000256" key="1">
    <source>
        <dbReference type="SAM" id="MobiDB-lite"/>
    </source>
</evidence>
<feature type="region of interest" description="Disordered" evidence="1">
    <location>
        <begin position="17"/>
        <end position="60"/>
    </location>
</feature>
<feature type="compositionally biased region" description="Pro residues" evidence="1">
    <location>
        <begin position="321"/>
        <end position="331"/>
    </location>
</feature>
<organism evidence="2 3">
    <name type="scientific">Scylla paramamosain</name>
    <name type="common">Mud crab</name>
    <dbReference type="NCBI Taxonomy" id="85552"/>
    <lineage>
        <taxon>Eukaryota</taxon>
        <taxon>Metazoa</taxon>
        <taxon>Ecdysozoa</taxon>
        <taxon>Arthropoda</taxon>
        <taxon>Crustacea</taxon>
        <taxon>Multicrustacea</taxon>
        <taxon>Malacostraca</taxon>
        <taxon>Eumalacostraca</taxon>
        <taxon>Eucarida</taxon>
        <taxon>Decapoda</taxon>
        <taxon>Pleocyemata</taxon>
        <taxon>Brachyura</taxon>
        <taxon>Eubrachyura</taxon>
        <taxon>Portunoidea</taxon>
        <taxon>Portunidae</taxon>
        <taxon>Portuninae</taxon>
        <taxon>Scylla</taxon>
    </lineage>
</organism>
<feature type="compositionally biased region" description="Basic and acidic residues" evidence="1">
    <location>
        <begin position="17"/>
        <end position="28"/>
    </location>
</feature>
<sequence length="635" mass="67575">MAESLALVDSVEEGMRRGVKKAQDDGHASAKHSGMYDTFERKGDDGCDDADRQRDRKAKRAKGCSPVALLRYVVNAMRPNRLQETRPLTERRATTSIGCSSHITRYLPRLIWSLGSGAAHGVMDAGAWVIEGLKDYAANGGFYLVPVETLGMVQTSPQQWALCGKVQGRRGDVVEVKEWWRQVCKRTTINSGEWRGGAGQAGRGQQEAAIRPSYRAEKGLEGSGVGSDRGQGGRPDKAVRMGQGGLKKTGGGEKWVFVGPGGAAWGGISNITTMEDETGDGGAGRGAGRGPSIGHGGLRVLGQGLAAPRTPAAARRVTAPRRPPPPAPIPAPLAAGEPVVTPDTNASWWKEVNEQVTMRVYPAARRPCVLGRKGEGASPPLTPPQGLSPPERVARFGQCRGPQPLRKNEPRLTGSLLPQGVLPPRPSPASRAPSTPSPDCFPHLPPPPAFNASPTPPPPGHQRHAPARKFQWVTFTLMSRSCPARAPPRPWAPRGGQDTGTFSAGTVPRVYGLWRLRCYSADGPRGGTTTATTTVGLPVNNEKAGTPQYDPHNFHSPPTAVDESHFFIPSVPVHLDEGSPEAAGSGYTSGATPPAGALLLLLLLSSSSYFTRLDHSLALRGVDRSKTKRSSRCRI</sequence>
<feature type="compositionally biased region" description="Gly residues" evidence="1">
    <location>
        <begin position="242"/>
        <end position="254"/>
    </location>
</feature>
<feature type="compositionally biased region" description="Gly residues" evidence="1">
    <location>
        <begin position="280"/>
        <end position="299"/>
    </location>
</feature>
<feature type="compositionally biased region" description="Low complexity" evidence="1">
    <location>
        <begin position="306"/>
        <end position="317"/>
    </location>
</feature>
<proteinExistence type="predicted"/>
<gene>
    <name evidence="2" type="ORF">O3P69_017453</name>
</gene>
<protein>
    <submittedName>
        <fullName evidence="2">Uncharacterized protein</fullName>
    </submittedName>
</protein>
<feature type="region of interest" description="Disordered" evidence="1">
    <location>
        <begin position="371"/>
        <end position="464"/>
    </location>
</feature>
<feature type="region of interest" description="Disordered" evidence="1">
    <location>
        <begin position="214"/>
        <end position="254"/>
    </location>
</feature>
<feature type="compositionally biased region" description="Pro residues" evidence="1">
    <location>
        <begin position="443"/>
        <end position="460"/>
    </location>
</feature>
<dbReference type="Proteomes" id="UP001487740">
    <property type="component" value="Unassembled WGS sequence"/>
</dbReference>
<evidence type="ECO:0000313" key="3">
    <source>
        <dbReference type="Proteomes" id="UP001487740"/>
    </source>
</evidence>
<keyword evidence="3" id="KW-1185">Reference proteome</keyword>
<evidence type="ECO:0000313" key="2">
    <source>
        <dbReference type="EMBL" id="KAK8391845.1"/>
    </source>
</evidence>
<dbReference type="EMBL" id="JARAKH010000023">
    <property type="protein sequence ID" value="KAK8391845.1"/>
    <property type="molecule type" value="Genomic_DNA"/>
</dbReference>
<feature type="compositionally biased region" description="Gly residues" evidence="1">
    <location>
        <begin position="221"/>
        <end position="233"/>
    </location>
</feature>
<comment type="caution">
    <text evidence="2">The sequence shown here is derived from an EMBL/GenBank/DDBJ whole genome shotgun (WGS) entry which is preliminary data.</text>
</comment>
<feature type="compositionally biased region" description="Basic and acidic residues" evidence="1">
    <location>
        <begin position="38"/>
        <end position="54"/>
    </location>
</feature>
<feature type="region of interest" description="Disordered" evidence="1">
    <location>
        <begin position="276"/>
        <end position="338"/>
    </location>
</feature>
<name>A0AAW0TYZ0_SCYPA</name>
<reference evidence="2 3" key="1">
    <citation type="submission" date="2023-03" db="EMBL/GenBank/DDBJ databases">
        <title>High-quality genome of Scylla paramamosain provides insights in environmental adaptation.</title>
        <authorList>
            <person name="Zhang L."/>
        </authorList>
    </citation>
    <scope>NUCLEOTIDE SEQUENCE [LARGE SCALE GENOMIC DNA]</scope>
    <source>
        <strain evidence="2">LZ_2023a</strain>
        <tissue evidence="2">Muscle</tissue>
    </source>
</reference>
<dbReference type="AlphaFoldDB" id="A0AAW0TYZ0"/>
<accession>A0AAW0TYZ0</accession>